<dbReference type="GO" id="GO:0016301">
    <property type="term" value="F:kinase activity"/>
    <property type="evidence" value="ECO:0007669"/>
    <property type="project" value="UniProtKB-UniRule"/>
</dbReference>
<keyword evidence="3" id="KW-0418">Kinase</keyword>
<dbReference type="GO" id="GO:0102193">
    <property type="term" value="F:protein-ribulosamine 3-kinase activity"/>
    <property type="evidence" value="ECO:0007669"/>
    <property type="project" value="UniProtKB-EC"/>
</dbReference>
<dbReference type="Gene3D" id="3.90.1200.10">
    <property type="match status" value="1"/>
</dbReference>
<dbReference type="HOGENOM" id="CLU_036517_0_3_1"/>
<evidence type="ECO:0000256" key="2">
    <source>
        <dbReference type="ARBA" id="ARBA00048655"/>
    </source>
</evidence>
<dbReference type="EC" id="2.7.1.172" evidence="1"/>
<reference evidence="4 5" key="1">
    <citation type="journal article" date="2012" name="Proc. Natl. Acad. Sci. U.S.A.">
        <title>Comparative genomics of Ceriporiopsis subvermispora and Phanerochaete chrysosporium provide insight into selective ligninolysis.</title>
        <authorList>
            <person name="Fernandez-Fueyo E."/>
            <person name="Ruiz-Duenas F.J."/>
            <person name="Ferreira P."/>
            <person name="Floudas D."/>
            <person name="Hibbett D.S."/>
            <person name="Canessa P."/>
            <person name="Larrondo L.F."/>
            <person name="James T.Y."/>
            <person name="Seelenfreund D."/>
            <person name="Lobos S."/>
            <person name="Polanco R."/>
            <person name="Tello M."/>
            <person name="Honda Y."/>
            <person name="Watanabe T."/>
            <person name="Watanabe T."/>
            <person name="Ryu J.S."/>
            <person name="Kubicek C.P."/>
            <person name="Schmoll M."/>
            <person name="Gaskell J."/>
            <person name="Hammel K.E."/>
            <person name="St John F.J."/>
            <person name="Vanden Wymelenberg A."/>
            <person name="Sabat G."/>
            <person name="Splinter BonDurant S."/>
            <person name="Syed K."/>
            <person name="Yadav J.S."/>
            <person name="Doddapaneni H."/>
            <person name="Subramanian V."/>
            <person name="Lavin J.L."/>
            <person name="Oguiza J.A."/>
            <person name="Perez G."/>
            <person name="Pisabarro A.G."/>
            <person name="Ramirez L."/>
            <person name="Santoyo F."/>
            <person name="Master E."/>
            <person name="Coutinho P.M."/>
            <person name="Henrissat B."/>
            <person name="Lombard V."/>
            <person name="Magnuson J.K."/>
            <person name="Kuees U."/>
            <person name="Hori C."/>
            <person name="Igarashi K."/>
            <person name="Samejima M."/>
            <person name="Held B.W."/>
            <person name="Barry K.W."/>
            <person name="LaButti K.M."/>
            <person name="Lapidus A."/>
            <person name="Lindquist E.A."/>
            <person name="Lucas S.M."/>
            <person name="Riley R."/>
            <person name="Salamov A.A."/>
            <person name="Hoffmeister D."/>
            <person name="Schwenk D."/>
            <person name="Hadar Y."/>
            <person name="Yarden O."/>
            <person name="de Vries R.P."/>
            <person name="Wiebenga A."/>
            <person name="Stenlid J."/>
            <person name="Eastwood D."/>
            <person name="Grigoriev I.V."/>
            <person name="Berka R.M."/>
            <person name="Blanchette R.A."/>
            <person name="Kersten P."/>
            <person name="Martinez A.T."/>
            <person name="Vicuna R."/>
            <person name="Cullen D."/>
        </authorList>
    </citation>
    <scope>NUCLEOTIDE SEQUENCE [LARGE SCALE GENOMIC DNA]</scope>
    <source>
        <strain evidence="4 5">B</strain>
    </source>
</reference>
<dbReference type="OrthoDB" id="5772781at2759"/>
<keyword evidence="5" id="KW-1185">Reference proteome</keyword>
<organism evidence="4 5">
    <name type="scientific">Ceriporiopsis subvermispora (strain B)</name>
    <name type="common">White-rot fungus</name>
    <name type="synonym">Gelatoporia subvermispora</name>
    <dbReference type="NCBI Taxonomy" id="914234"/>
    <lineage>
        <taxon>Eukaryota</taxon>
        <taxon>Fungi</taxon>
        <taxon>Dikarya</taxon>
        <taxon>Basidiomycota</taxon>
        <taxon>Agaricomycotina</taxon>
        <taxon>Agaricomycetes</taxon>
        <taxon>Polyporales</taxon>
        <taxon>Gelatoporiaceae</taxon>
        <taxon>Gelatoporia</taxon>
    </lineage>
</organism>
<dbReference type="EMBL" id="KB445791">
    <property type="protein sequence ID" value="EMD41899.1"/>
    <property type="molecule type" value="Genomic_DNA"/>
</dbReference>
<keyword evidence="3" id="KW-0808">Transferase</keyword>
<sequence>MPSHVHKVFLQSIHVEEPDATLTPGGGSAPIQSSSGKAYIGKIGSSSEQEQYIGEAESLKAIHRVAPGLAPRLIACGVIDNDTAESDRDVGRPYFLSEYIDMSTQTDAAAKVLAKRLATEMHTYKSTTGFGFHVPTFCGRTRQENGWFDTWEECYDTLIGGLLSSLRNTGGYDALCSDGEDIRRRVIPALLRPLVIQPVLLHGDLWSGNTGTDRRTGEPVIFDPSSYFGHNEADLAIARIFGGIPKSFFTTYHQYLPKSDPVAQYELRCELYELYHYLNHTVLFGGSYASSAKRKMQALLTAFPEPSEN</sequence>
<dbReference type="STRING" id="914234.M2PYD0"/>
<dbReference type="PANTHER" id="PTHR12149">
    <property type="entry name" value="FRUCTOSAMINE 3 KINASE-RELATED PROTEIN"/>
    <property type="match status" value="1"/>
</dbReference>
<proteinExistence type="inferred from homology"/>
<dbReference type="Pfam" id="PF03881">
    <property type="entry name" value="Fructosamin_kin"/>
    <property type="match status" value="1"/>
</dbReference>
<dbReference type="SUPFAM" id="SSF56112">
    <property type="entry name" value="Protein kinase-like (PK-like)"/>
    <property type="match status" value="1"/>
</dbReference>
<evidence type="ECO:0000256" key="1">
    <source>
        <dbReference type="ARBA" id="ARBA00011961"/>
    </source>
</evidence>
<comment type="similarity">
    <text evidence="3">Belongs to the fructosamine kinase family.</text>
</comment>
<dbReference type="AlphaFoldDB" id="M2PYD0"/>
<dbReference type="InterPro" id="IPR016477">
    <property type="entry name" value="Fructo-/Ketosamine-3-kinase"/>
</dbReference>
<dbReference type="InterPro" id="IPR011009">
    <property type="entry name" value="Kinase-like_dom_sf"/>
</dbReference>
<dbReference type="PIRSF" id="PIRSF006221">
    <property type="entry name" value="Ketosamine-3-kinase"/>
    <property type="match status" value="1"/>
</dbReference>
<accession>M2PYD0</accession>
<evidence type="ECO:0000313" key="5">
    <source>
        <dbReference type="Proteomes" id="UP000016930"/>
    </source>
</evidence>
<name>M2PYD0_CERS8</name>
<evidence type="ECO:0000313" key="4">
    <source>
        <dbReference type="EMBL" id="EMD41899.1"/>
    </source>
</evidence>
<evidence type="ECO:0000256" key="3">
    <source>
        <dbReference type="PIRNR" id="PIRNR006221"/>
    </source>
</evidence>
<comment type="catalytic activity">
    <reaction evidence="2">
        <text>N(6)-D-ribulosyl-L-lysyl-[protein] + ATP = N(6)-(3-O-phospho-D-ribulosyl)-L-lysyl-[protein] + ADP + H(+)</text>
        <dbReference type="Rhea" id="RHEA:48432"/>
        <dbReference type="Rhea" id="RHEA-COMP:12103"/>
        <dbReference type="Rhea" id="RHEA-COMP:12104"/>
        <dbReference type="ChEBI" id="CHEBI:15378"/>
        <dbReference type="ChEBI" id="CHEBI:30616"/>
        <dbReference type="ChEBI" id="CHEBI:90418"/>
        <dbReference type="ChEBI" id="CHEBI:90420"/>
        <dbReference type="ChEBI" id="CHEBI:456216"/>
        <dbReference type="EC" id="2.7.1.172"/>
    </reaction>
    <physiologicalReaction direction="left-to-right" evidence="2">
        <dbReference type="Rhea" id="RHEA:48433"/>
    </physiologicalReaction>
</comment>
<dbReference type="PANTHER" id="PTHR12149:SF8">
    <property type="entry name" value="PROTEIN-RIBULOSAMINE 3-KINASE"/>
    <property type="match status" value="1"/>
</dbReference>
<gene>
    <name evidence="4" type="ORF">CERSUDRAFT_110451</name>
</gene>
<protein>
    <recommendedName>
        <fullName evidence="1">protein-ribulosamine 3-kinase</fullName>
        <ecNumber evidence="1">2.7.1.172</ecNumber>
    </recommendedName>
</protein>
<dbReference type="Proteomes" id="UP000016930">
    <property type="component" value="Unassembled WGS sequence"/>
</dbReference>